<dbReference type="GO" id="GO:0015288">
    <property type="term" value="F:porin activity"/>
    <property type="evidence" value="ECO:0007669"/>
    <property type="project" value="UniProtKB-KW"/>
</dbReference>
<keyword evidence="4 10" id="KW-0812">Transmembrane</keyword>
<feature type="chain" id="PRO_5011328058" description="Porin" evidence="10">
    <location>
        <begin position="23"/>
        <end position="404"/>
    </location>
</feature>
<dbReference type="GO" id="GO:0046930">
    <property type="term" value="C:pore complex"/>
    <property type="evidence" value="ECO:0007669"/>
    <property type="project" value="UniProtKB-KW"/>
</dbReference>
<keyword evidence="6 10" id="KW-0406">Ion transport</keyword>
<organism evidence="11 12">
    <name type="scientific">Mesorhizobium muleiense</name>
    <dbReference type="NCBI Taxonomy" id="1004279"/>
    <lineage>
        <taxon>Bacteria</taxon>
        <taxon>Pseudomonadati</taxon>
        <taxon>Pseudomonadota</taxon>
        <taxon>Alphaproteobacteria</taxon>
        <taxon>Hyphomicrobiales</taxon>
        <taxon>Phyllobacteriaceae</taxon>
        <taxon>Mesorhizobium</taxon>
    </lineage>
</organism>
<keyword evidence="2 10" id="KW-0813">Transport</keyword>
<feature type="signal peptide" evidence="10">
    <location>
        <begin position="1"/>
        <end position="22"/>
    </location>
</feature>
<proteinExistence type="inferred from homology"/>
<reference evidence="12" key="1">
    <citation type="submission" date="2016-10" db="EMBL/GenBank/DDBJ databases">
        <authorList>
            <person name="Varghese N."/>
            <person name="Submissions S."/>
        </authorList>
    </citation>
    <scope>NUCLEOTIDE SEQUENCE [LARGE SCALE GENOMIC DNA]</scope>
    <source>
        <strain evidence="12">CGMCC 1.11022</strain>
    </source>
</reference>
<keyword evidence="5 10" id="KW-0732">Signal</keyword>
<dbReference type="Pfam" id="PF02530">
    <property type="entry name" value="Porin_2"/>
    <property type="match status" value="1"/>
</dbReference>
<dbReference type="InterPro" id="IPR003684">
    <property type="entry name" value="Porin_alphabac"/>
</dbReference>
<evidence type="ECO:0000256" key="6">
    <source>
        <dbReference type="ARBA" id="ARBA00023065"/>
    </source>
</evidence>
<keyword evidence="9 10" id="KW-0998">Cell outer membrane</keyword>
<evidence type="ECO:0000256" key="3">
    <source>
        <dbReference type="ARBA" id="ARBA00022452"/>
    </source>
</evidence>
<comment type="function">
    <text evidence="10">Forms passive diffusion pores that allow small molecular weight hydrophilic materials across the outer membrane.</text>
</comment>
<protein>
    <recommendedName>
        <fullName evidence="10">Porin</fullName>
    </recommendedName>
</protein>
<evidence type="ECO:0000256" key="10">
    <source>
        <dbReference type="RuleBase" id="RU364005"/>
    </source>
</evidence>
<dbReference type="EMBL" id="FNEE01000001">
    <property type="protein sequence ID" value="SDI23919.1"/>
    <property type="molecule type" value="Genomic_DNA"/>
</dbReference>
<sequence length="404" mass="43668">MNIKSLLLGSAAALVAVSGARAADAVVVAEPEPAEYVRICDVYGAGYFYIPGTETCLRIGGYVRYDIGVGDVGSFDGAENFDVEDGDIQDTYYKQARFNLKTWTGQETELGTLKTYTETRFNFGNRNRHVSSTYVPGPDPDGAGPLPPLPGETIIVANPAENKGISLNFAWIQLGGLRVGKDESAYDTFIGYAGNVIQDTLVPYGGFDTNIVQYYFDAGNGFSAVVSLEQGYGDFTIDSYVPHVVGGVKWTQGWGAITGVIAYDANYEEVAGKVRLDVTPMENLSLFIMAGYGTDDNYEDPGFATPVAGGRGMYKLWSGNWAVWGGGTYTINEKTSFNTQISYDEGENLGIAANIAYDIVPGLTITAEVDYLHAGDFDEPDFSNWTGADDEDSLGGMLRFQRSF</sequence>
<dbReference type="RefSeq" id="WP_091590426.1">
    <property type="nucleotide sequence ID" value="NZ_FNEE01000001.1"/>
</dbReference>
<evidence type="ECO:0000256" key="5">
    <source>
        <dbReference type="ARBA" id="ARBA00022729"/>
    </source>
</evidence>
<evidence type="ECO:0000256" key="7">
    <source>
        <dbReference type="ARBA" id="ARBA00023114"/>
    </source>
</evidence>
<dbReference type="GO" id="GO:0009279">
    <property type="term" value="C:cell outer membrane"/>
    <property type="evidence" value="ECO:0007669"/>
    <property type="project" value="UniProtKB-SubCell"/>
</dbReference>
<evidence type="ECO:0000313" key="11">
    <source>
        <dbReference type="EMBL" id="SDI23919.1"/>
    </source>
</evidence>
<accession>A0A1G8IYA1</accession>
<keyword evidence="7 10" id="KW-0626">Porin</keyword>
<dbReference type="Proteomes" id="UP000198894">
    <property type="component" value="Unassembled WGS sequence"/>
</dbReference>
<comment type="domain">
    <text evidence="10">Consists of 16-stranded beta-barrel sheets, with large surface-exposed loops, that form a transmembrane pore at the center of each barrel. The pore is partially ocluded by a peptide loop that folds into the pore lumen.</text>
</comment>
<name>A0A1G8IYA1_9HYPH</name>
<evidence type="ECO:0000256" key="2">
    <source>
        <dbReference type="ARBA" id="ARBA00022448"/>
    </source>
</evidence>
<evidence type="ECO:0000256" key="9">
    <source>
        <dbReference type="ARBA" id="ARBA00023237"/>
    </source>
</evidence>
<comment type="similarity">
    <text evidence="1 10">Belongs to the alphaproteobacteria porin family.</text>
</comment>
<evidence type="ECO:0000313" key="12">
    <source>
        <dbReference type="Proteomes" id="UP000198894"/>
    </source>
</evidence>
<keyword evidence="3 10" id="KW-1134">Transmembrane beta strand</keyword>
<evidence type="ECO:0000256" key="4">
    <source>
        <dbReference type="ARBA" id="ARBA00022692"/>
    </source>
</evidence>
<dbReference type="GO" id="GO:0006811">
    <property type="term" value="P:monoatomic ion transport"/>
    <property type="evidence" value="ECO:0007669"/>
    <property type="project" value="UniProtKB-KW"/>
</dbReference>
<evidence type="ECO:0000256" key="1">
    <source>
        <dbReference type="ARBA" id="ARBA00009521"/>
    </source>
</evidence>
<keyword evidence="8 10" id="KW-0472">Membrane</keyword>
<comment type="subcellular location">
    <subcellularLocation>
        <location evidence="10">Cell outer membrane</location>
        <topology evidence="10">Multi-pass membrane protein</topology>
    </subcellularLocation>
</comment>
<dbReference type="AlphaFoldDB" id="A0A1G8IYA1"/>
<dbReference type="SUPFAM" id="SSF56935">
    <property type="entry name" value="Porins"/>
    <property type="match status" value="1"/>
</dbReference>
<evidence type="ECO:0000256" key="8">
    <source>
        <dbReference type="ARBA" id="ARBA00023136"/>
    </source>
</evidence>
<keyword evidence="12" id="KW-1185">Reference proteome</keyword>
<gene>
    <name evidence="11" type="ORF">SAMN05428953_101527</name>
</gene>